<organism evidence="3">
    <name type="scientific">Dissoconium aciculare CBS 342.82</name>
    <dbReference type="NCBI Taxonomy" id="1314786"/>
    <lineage>
        <taxon>Eukaryota</taxon>
        <taxon>Fungi</taxon>
        <taxon>Dikarya</taxon>
        <taxon>Ascomycota</taxon>
        <taxon>Pezizomycotina</taxon>
        <taxon>Dothideomycetes</taxon>
        <taxon>Dothideomycetidae</taxon>
        <taxon>Mycosphaerellales</taxon>
        <taxon>Dissoconiaceae</taxon>
        <taxon>Dissoconium</taxon>
    </lineage>
</organism>
<dbReference type="GeneID" id="54366360"/>
<keyword evidence="2" id="KW-1185">Reference proteome</keyword>
<reference evidence="3" key="1">
    <citation type="submission" date="2020-01" db="EMBL/GenBank/DDBJ databases">
        <authorList>
            <consortium name="DOE Joint Genome Institute"/>
            <person name="Haridas S."/>
            <person name="Albert R."/>
            <person name="Binder M."/>
            <person name="Bloem J."/>
            <person name="Labutti K."/>
            <person name="Salamov A."/>
            <person name="Andreopoulos B."/>
            <person name="Baker S.E."/>
            <person name="Barry K."/>
            <person name="Bills G."/>
            <person name="Bluhm B.H."/>
            <person name="Cannon C."/>
            <person name="Castanera R."/>
            <person name="Culley D.E."/>
            <person name="Daum C."/>
            <person name="Ezra D."/>
            <person name="Gonzalez J.B."/>
            <person name="Henrissat B."/>
            <person name="Kuo A."/>
            <person name="Liang C."/>
            <person name="Lipzen A."/>
            <person name="Lutzoni F."/>
            <person name="Magnuson J."/>
            <person name="Mondo S."/>
            <person name="Nolan M."/>
            <person name="Ohm R."/>
            <person name="Pangilinan J."/>
            <person name="Park H.-J."/>
            <person name="Ramirez L."/>
            <person name="Alfaro M."/>
            <person name="Sun H."/>
            <person name="Tritt A."/>
            <person name="Yoshinaga Y."/>
            <person name="Zwiers L.-H."/>
            <person name="Turgeon B.G."/>
            <person name="Goodwin S.B."/>
            <person name="Spatafora J.W."/>
            <person name="Crous P.W."/>
            <person name="Grigoriev I.V."/>
        </authorList>
    </citation>
    <scope>NUCLEOTIDE SEQUENCE</scope>
    <source>
        <strain evidence="3">CBS 342.82</strain>
    </source>
</reference>
<evidence type="ECO:0000313" key="2">
    <source>
        <dbReference type="Proteomes" id="UP000504637"/>
    </source>
</evidence>
<evidence type="ECO:0000313" key="3">
    <source>
        <dbReference type="RefSeq" id="XP_033456282.1"/>
    </source>
</evidence>
<reference evidence="3" key="2">
    <citation type="submission" date="2020-04" db="EMBL/GenBank/DDBJ databases">
        <authorList>
            <consortium name="NCBI Genome Project"/>
        </authorList>
    </citation>
    <scope>NUCLEOTIDE SEQUENCE</scope>
    <source>
        <strain evidence="3">CBS 342.82</strain>
    </source>
</reference>
<sequence length="180" mass="20378">MAECNSSISRILSGGNTSPDSGNDDQGRTREDGAANLATIGWTWAERNKLTSMPHDWLMRYSLRSMGYVFWDARRLLDEWNISEVSSCTLNLIARDNIDDYRPEDSQVFVEHRFKDVPITTRMLDHRADDSIFARIKLSPEYDPYNDEICDVKGSSADRLNDPDTAGASLILSLKYASDC</sequence>
<feature type="compositionally biased region" description="Polar residues" evidence="1">
    <location>
        <begin position="11"/>
        <end position="21"/>
    </location>
</feature>
<protein>
    <submittedName>
        <fullName evidence="3">Uncharacterized protein</fullName>
    </submittedName>
</protein>
<dbReference type="AlphaFoldDB" id="A0A6J3LTX9"/>
<proteinExistence type="predicted"/>
<name>A0A6J3LTX9_9PEZI</name>
<evidence type="ECO:0000256" key="1">
    <source>
        <dbReference type="SAM" id="MobiDB-lite"/>
    </source>
</evidence>
<feature type="region of interest" description="Disordered" evidence="1">
    <location>
        <begin position="11"/>
        <end position="30"/>
    </location>
</feature>
<dbReference type="RefSeq" id="XP_033456282.1">
    <property type="nucleotide sequence ID" value="XM_033608560.1"/>
</dbReference>
<gene>
    <name evidence="3" type="ORF">K489DRAFT_434560</name>
</gene>
<accession>A0A6J3LTX9</accession>
<dbReference type="Proteomes" id="UP000504637">
    <property type="component" value="Unplaced"/>
</dbReference>
<reference evidence="3" key="3">
    <citation type="submission" date="2025-08" db="UniProtKB">
        <authorList>
            <consortium name="RefSeq"/>
        </authorList>
    </citation>
    <scope>IDENTIFICATION</scope>
    <source>
        <strain evidence="3">CBS 342.82</strain>
    </source>
</reference>